<dbReference type="Proteomes" id="UP000265520">
    <property type="component" value="Unassembled WGS sequence"/>
</dbReference>
<evidence type="ECO:0000313" key="2">
    <source>
        <dbReference type="EMBL" id="MCI08418.1"/>
    </source>
</evidence>
<evidence type="ECO:0000256" key="1">
    <source>
        <dbReference type="SAM" id="MobiDB-lite"/>
    </source>
</evidence>
<organism evidence="2 3">
    <name type="scientific">Trifolium medium</name>
    <dbReference type="NCBI Taxonomy" id="97028"/>
    <lineage>
        <taxon>Eukaryota</taxon>
        <taxon>Viridiplantae</taxon>
        <taxon>Streptophyta</taxon>
        <taxon>Embryophyta</taxon>
        <taxon>Tracheophyta</taxon>
        <taxon>Spermatophyta</taxon>
        <taxon>Magnoliopsida</taxon>
        <taxon>eudicotyledons</taxon>
        <taxon>Gunneridae</taxon>
        <taxon>Pentapetalae</taxon>
        <taxon>rosids</taxon>
        <taxon>fabids</taxon>
        <taxon>Fabales</taxon>
        <taxon>Fabaceae</taxon>
        <taxon>Papilionoideae</taxon>
        <taxon>50 kb inversion clade</taxon>
        <taxon>NPAAA clade</taxon>
        <taxon>Hologalegina</taxon>
        <taxon>IRL clade</taxon>
        <taxon>Trifolieae</taxon>
        <taxon>Trifolium</taxon>
    </lineage>
</organism>
<feature type="non-terminal residue" evidence="2">
    <location>
        <position position="175"/>
    </location>
</feature>
<evidence type="ECO:0000313" key="3">
    <source>
        <dbReference type="Proteomes" id="UP000265520"/>
    </source>
</evidence>
<comment type="caution">
    <text evidence="2">The sequence shown here is derived from an EMBL/GenBank/DDBJ whole genome shotgun (WGS) entry which is preliminary data.</text>
</comment>
<keyword evidence="3" id="KW-1185">Reference proteome</keyword>
<feature type="compositionally biased region" description="Basic and acidic residues" evidence="1">
    <location>
        <begin position="21"/>
        <end position="41"/>
    </location>
</feature>
<feature type="region of interest" description="Disordered" evidence="1">
    <location>
        <begin position="1"/>
        <end position="41"/>
    </location>
</feature>
<sequence length="175" mass="19805">MVPPAPNVDLYKPRKRKRLVKASEQEGQKEEVKKEEVKKEEDLVKKKEDRGKEILQSFPEGKFFDTTDIDSSEAQINPKLGHTIPLTTLHPQTSESIANLFIQKLTPDLKFLEKHPSPDHFIQHTLTPENQQGHIIDPSLLQPFNVITPPKISDLPKITSETDLDTVAEGLELAT</sequence>
<proteinExistence type="predicted"/>
<dbReference type="EMBL" id="LXQA010068958">
    <property type="protein sequence ID" value="MCI08418.1"/>
    <property type="molecule type" value="Genomic_DNA"/>
</dbReference>
<dbReference type="AlphaFoldDB" id="A0A392P8M9"/>
<name>A0A392P8M9_9FABA</name>
<accession>A0A392P8M9</accession>
<reference evidence="2 3" key="1">
    <citation type="journal article" date="2018" name="Front. Plant Sci.">
        <title>Red Clover (Trifolium pratense) and Zigzag Clover (T. medium) - A Picture of Genomic Similarities and Differences.</title>
        <authorList>
            <person name="Dluhosova J."/>
            <person name="Istvanek J."/>
            <person name="Nedelnik J."/>
            <person name="Repkova J."/>
        </authorList>
    </citation>
    <scope>NUCLEOTIDE SEQUENCE [LARGE SCALE GENOMIC DNA]</scope>
    <source>
        <strain evidence="3">cv. 10/8</strain>
        <tissue evidence="2">Leaf</tissue>
    </source>
</reference>
<protein>
    <submittedName>
        <fullName evidence="2">Uncharacterized protein</fullName>
    </submittedName>
</protein>